<dbReference type="InterPro" id="IPR016032">
    <property type="entry name" value="Sig_transdc_resp-reg_C-effctor"/>
</dbReference>
<dbReference type="InterPro" id="IPR036388">
    <property type="entry name" value="WH-like_DNA-bd_sf"/>
</dbReference>
<dbReference type="SMART" id="SM00421">
    <property type="entry name" value="HTH_LUXR"/>
    <property type="match status" value="1"/>
</dbReference>
<dbReference type="PRINTS" id="PR00038">
    <property type="entry name" value="HTHLUXR"/>
</dbReference>
<evidence type="ECO:0000256" key="1">
    <source>
        <dbReference type="ARBA" id="ARBA00007788"/>
    </source>
</evidence>
<keyword evidence="3" id="KW-0805">Transcription regulation</keyword>
<dbReference type="InterPro" id="IPR007627">
    <property type="entry name" value="RNA_pol_sigma70_r2"/>
</dbReference>
<evidence type="ECO:0000256" key="2">
    <source>
        <dbReference type="ARBA" id="ARBA00021245"/>
    </source>
</evidence>
<reference evidence="8" key="1">
    <citation type="submission" date="2019-08" db="EMBL/GenBank/DDBJ databases">
        <authorList>
            <person name="Kucharzyk K."/>
            <person name="Murdoch R.W."/>
            <person name="Higgins S."/>
            <person name="Loffler F."/>
        </authorList>
    </citation>
    <scope>NUCLEOTIDE SEQUENCE</scope>
</reference>
<proteinExistence type="inferred from homology"/>
<dbReference type="Pfam" id="PF04542">
    <property type="entry name" value="Sigma70_r2"/>
    <property type="match status" value="1"/>
</dbReference>
<comment type="caution">
    <text evidence="8">The sequence shown here is derived from an EMBL/GenBank/DDBJ whole genome shotgun (WGS) entry which is preliminary data.</text>
</comment>
<dbReference type="SUPFAM" id="SSF46894">
    <property type="entry name" value="C-terminal effector domain of the bipartite response regulators"/>
    <property type="match status" value="1"/>
</dbReference>
<dbReference type="InterPro" id="IPR039425">
    <property type="entry name" value="RNA_pol_sigma-70-like"/>
</dbReference>
<dbReference type="EMBL" id="VSSQ01001223">
    <property type="protein sequence ID" value="MPM06378.1"/>
    <property type="molecule type" value="Genomic_DNA"/>
</dbReference>
<gene>
    <name evidence="8" type="ORF">SDC9_52677</name>
</gene>
<dbReference type="Gene3D" id="1.10.10.10">
    <property type="entry name" value="Winged helix-like DNA-binding domain superfamily/Winged helix DNA-binding domain"/>
    <property type="match status" value="1"/>
</dbReference>
<evidence type="ECO:0000256" key="4">
    <source>
        <dbReference type="ARBA" id="ARBA00023082"/>
    </source>
</evidence>
<protein>
    <recommendedName>
        <fullName evidence="2">RNA polymerase sigma factor SigS</fullName>
    </recommendedName>
</protein>
<dbReference type="NCBIfam" id="TIGR02937">
    <property type="entry name" value="sigma70-ECF"/>
    <property type="match status" value="1"/>
</dbReference>
<dbReference type="InterPro" id="IPR014284">
    <property type="entry name" value="RNA_pol_sigma-70_dom"/>
</dbReference>
<feature type="domain" description="HTH luxR-type" evidence="7">
    <location>
        <begin position="117"/>
        <end position="182"/>
    </location>
</feature>
<dbReference type="SUPFAM" id="SSF88946">
    <property type="entry name" value="Sigma2 domain of RNA polymerase sigma factors"/>
    <property type="match status" value="1"/>
</dbReference>
<accession>A0A644WSD6</accession>
<name>A0A644WSD6_9ZZZZ</name>
<comment type="function">
    <text evidence="6">Sigma factors are initiation factors that promote the attachment of RNA polymerase to specific initiation sites and are then released. Sigma-S contributes to the protection against external stress, thus playing a role in cellular fitness and survival.</text>
</comment>
<organism evidence="8">
    <name type="scientific">bioreactor metagenome</name>
    <dbReference type="NCBI Taxonomy" id="1076179"/>
    <lineage>
        <taxon>unclassified sequences</taxon>
        <taxon>metagenomes</taxon>
        <taxon>ecological metagenomes</taxon>
    </lineage>
</organism>
<evidence type="ECO:0000259" key="7">
    <source>
        <dbReference type="PROSITE" id="PS50043"/>
    </source>
</evidence>
<evidence type="ECO:0000256" key="6">
    <source>
        <dbReference type="ARBA" id="ARBA00024701"/>
    </source>
</evidence>
<dbReference type="Pfam" id="PF00196">
    <property type="entry name" value="GerE"/>
    <property type="match status" value="1"/>
</dbReference>
<evidence type="ECO:0000256" key="3">
    <source>
        <dbReference type="ARBA" id="ARBA00023015"/>
    </source>
</evidence>
<keyword evidence="4" id="KW-0731">Sigma factor</keyword>
<dbReference type="PANTHER" id="PTHR43133:SF46">
    <property type="entry name" value="RNA POLYMERASE SIGMA-70 FACTOR ECF SUBFAMILY"/>
    <property type="match status" value="1"/>
</dbReference>
<dbReference type="PANTHER" id="PTHR43133">
    <property type="entry name" value="RNA POLYMERASE ECF-TYPE SIGMA FACTO"/>
    <property type="match status" value="1"/>
</dbReference>
<dbReference type="PROSITE" id="PS50043">
    <property type="entry name" value="HTH_LUXR_2"/>
    <property type="match status" value="1"/>
</dbReference>
<dbReference type="GO" id="GO:0003677">
    <property type="term" value="F:DNA binding"/>
    <property type="evidence" value="ECO:0007669"/>
    <property type="project" value="InterPro"/>
</dbReference>
<comment type="similarity">
    <text evidence="1">Belongs to the sigma-70 factor family.</text>
</comment>
<evidence type="ECO:0000256" key="5">
    <source>
        <dbReference type="ARBA" id="ARBA00023163"/>
    </source>
</evidence>
<sequence>MGEGDKTIEKFDLRGYEAFFRKYFSLFVSFANKYLGDYEQSRDVVQELFVLFWGKRADFHDEISAKVFFYKSIRNSSLNLLEHSKVKDRYSKFKQLHEDEHEFFLSSIVREEIINTVNRELDKLSSMERKVLLLSMEGKKNYEIAENLNISVNTVKTHKARAYKELRMTLSHLNTLVSLLLS</sequence>
<evidence type="ECO:0000313" key="8">
    <source>
        <dbReference type="EMBL" id="MPM06378.1"/>
    </source>
</evidence>
<dbReference type="GO" id="GO:0016987">
    <property type="term" value="F:sigma factor activity"/>
    <property type="evidence" value="ECO:0007669"/>
    <property type="project" value="UniProtKB-KW"/>
</dbReference>
<dbReference type="Gene3D" id="1.10.1740.10">
    <property type="match status" value="1"/>
</dbReference>
<dbReference type="InterPro" id="IPR000792">
    <property type="entry name" value="Tscrpt_reg_LuxR_C"/>
</dbReference>
<dbReference type="AlphaFoldDB" id="A0A644WSD6"/>
<dbReference type="CDD" id="cd06170">
    <property type="entry name" value="LuxR_C_like"/>
    <property type="match status" value="1"/>
</dbReference>
<keyword evidence="5" id="KW-0804">Transcription</keyword>
<dbReference type="GO" id="GO:0006352">
    <property type="term" value="P:DNA-templated transcription initiation"/>
    <property type="evidence" value="ECO:0007669"/>
    <property type="project" value="InterPro"/>
</dbReference>
<dbReference type="InterPro" id="IPR013325">
    <property type="entry name" value="RNA_pol_sigma_r2"/>
</dbReference>